<dbReference type="InterPro" id="IPR050950">
    <property type="entry name" value="HTH-type_LysR_regulators"/>
</dbReference>
<evidence type="ECO:0000259" key="5">
    <source>
        <dbReference type="PROSITE" id="PS50931"/>
    </source>
</evidence>
<reference evidence="9" key="4">
    <citation type="submission" date="2023-02" db="EMBL/GenBank/DDBJ databases">
        <title>Escherichia albertii as a potential enteropathogen in the light of epidemiological and genomic studies.</title>
        <authorList>
            <person name="Leszczynska K."/>
            <person name="Swiecicka I."/>
            <person name="Daniluk T."/>
            <person name="Lebensztejn D."/>
            <person name="Chmielewska S."/>
            <person name="Leszczynska D."/>
            <person name="Gawor J."/>
            <person name="Kliber M."/>
        </authorList>
    </citation>
    <scope>NUCLEOTIDE SEQUENCE</scope>
    <source>
        <strain evidence="9">BIA_7</strain>
    </source>
</reference>
<dbReference type="GO" id="GO:0003677">
    <property type="term" value="F:DNA binding"/>
    <property type="evidence" value="ECO:0007669"/>
    <property type="project" value="UniProtKB-KW"/>
</dbReference>
<feature type="domain" description="HTH lysR-type" evidence="5">
    <location>
        <begin position="5"/>
        <end position="62"/>
    </location>
</feature>
<dbReference type="Proteomes" id="UP001219219">
    <property type="component" value="Chromosome"/>
</dbReference>
<accession>A0A7Z7YPT5</accession>
<dbReference type="EMBL" id="PYQT01000001">
    <property type="protein sequence ID" value="PSY45607.1"/>
    <property type="molecule type" value="Genomic_DNA"/>
</dbReference>
<dbReference type="SUPFAM" id="SSF46785">
    <property type="entry name" value="Winged helix' DNA-binding domain"/>
    <property type="match status" value="1"/>
</dbReference>
<keyword evidence="4" id="KW-0804">Transcription</keyword>
<dbReference type="SUPFAM" id="SSF53850">
    <property type="entry name" value="Periplasmic binding protein-like II"/>
    <property type="match status" value="1"/>
</dbReference>
<dbReference type="EMBL" id="CP070296">
    <property type="protein sequence ID" value="QST72588.1"/>
    <property type="molecule type" value="Genomic_DNA"/>
</dbReference>
<dbReference type="Proteomes" id="UP000663211">
    <property type="component" value="Chromosome"/>
</dbReference>
<dbReference type="Proteomes" id="UP000292187">
    <property type="component" value="Unassembled WGS sequence"/>
</dbReference>
<evidence type="ECO:0000313" key="9">
    <source>
        <dbReference type="EMBL" id="WDB29376.1"/>
    </source>
</evidence>
<keyword evidence="2" id="KW-0805">Transcription regulation</keyword>
<reference evidence="8 11" key="2">
    <citation type="submission" date="2019-02" db="EMBL/GenBank/DDBJ databases">
        <title>Draft genome sequence of Escherichia albertii strain Mex-12/320a, isolated from an infant with diarrhea, harboring virulence genes associated with diarrheagenic strains of enteropathogenic E. coli.</title>
        <authorList>
            <person name="Maldonado-Puga S."/>
            <person name="Meza-Segura M."/>
            <person name="Zaidi M.B."/>
            <person name="Estrada-Garcia T."/>
        </authorList>
    </citation>
    <scope>NUCLEOTIDE SEQUENCE [LARGE SCALE GENOMIC DNA]</scope>
    <source>
        <strain evidence="8 11">Mex-12/320a</strain>
    </source>
</reference>
<dbReference type="InterPro" id="IPR036388">
    <property type="entry name" value="WH-like_DNA-bd_sf"/>
</dbReference>
<dbReference type="NCBIfam" id="NF007667">
    <property type="entry name" value="PRK10341.1"/>
    <property type="match status" value="1"/>
</dbReference>
<dbReference type="EMBL" id="CP117562">
    <property type="protein sequence ID" value="WDB29376.1"/>
    <property type="molecule type" value="Genomic_DNA"/>
</dbReference>
<evidence type="ECO:0000313" key="12">
    <source>
        <dbReference type="Proteomes" id="UP000663211"/>
    </source>
</evidence>
<keyword evidence="10" id="KW-1185">Reference proteome</keyword>
<dbReference type="Proteomes" id="UP000240382">
    <property type="component" value="Unassembled WGS sequence"/>
</dbReference>
<protein>
    <submittedName>
        <fullName evidence="8">Transcriptional regulator TdcA</fullName>
    </submittedName>
</protein>
<dbReference type="AlphaFoldDB" id="A0A7Z7YPT5"/>
<gene>
    <name evidence="8" type="primary">tdcA</name>
    <name evidence="6" type="ORF">C7B09_02000</name>
    <name evidence="8" type="ORF">EYS06_04830</name>
    <name evidence="7" type="ORF">JRC44_17345</name>
    <name evidence="9" type="ORF">PS049_24430</name>
</gene>
<name>A0A7Z7YPT5_ESCAL</name>
<evidence type="ECO:0000313" key="8">
    <source>
        <dbReference type="EMBL" id="TBR55439.1"/>
    </source>
</evidence>
<dbReference type="RefSeq" id="WP_001157012.1">
    <property type="nucleotide sequence ID" value="NZ_AP014857.1"/>
</dbReference>
<dbReference type="Gene3D" id="1.10.10.10">
    <property type="entry name" value="Winged helix-like DNA-binding domain superfamily/Winged helix DNA-binding domain"/>
    <property type="match status" value="1"/>
</dbReference>
<evidence type="ECO:0000256" key="3">
    <source>
        <dbReference type="ARBA" id="ARBA00023125"/>
    </source>
</evidence>
<reference evidence="6 10" key="1">
    <citation type="submission" date="2018-03" db="EMBL/GenBank/DDBJ databases">
        <title>Whole Genome Sequencing of Escherichia coli isolates from wildlife.</title>
        <authorList>
            <person name="Whitehouse C.A."/>
            <person name="Lacher D.W."/>
            <person name="Mammel M.K."/>
            <person name="Barnaba T."/>
            <person name="Lorch J.M."/>
        </authorList>
    </citation>
    <scope>NUCLEOTIDE SEQUENCE [LARGE SCALE GENOMIC DNA]</scope>
    <source>
        <strain evidence="6 10">20507-2</strain>
    </source>
</reference>
<evidence type="ECO:0000313" key="10">
    <source>
        <dbReference type="Proteomes" id="UP000240382"/>
    </source>
</evidence>
<dbReference type="InterPro" id="IPR036390">
    <property type="entry name" value="WH_DNA-bd_sf"/>
</dbReference>
<proteinExistence type="inferred from homology"/>
<dbReference type="PROSITE" id="PS50931">
    <property type="entry name" value="HTH_LYSR"/>
    <property type="match status" value="1"/>
</dbReference>
<evidence type="ECO:0000313" key="6">
    <source>
        <dbReference type="EMBL" id="PSY45607.1"/>
    </source>
</evidence>
<dbReference type="Pfam" id="PF00126">
    <property type="entry name" value="HTH_1"/>
    <property type="match status" value="1"/>
</dbReference>
<dbReference type="Pfam" id="PF03466">
    <property type="entry name" value="LysR_substrate"/>
    <property type="match status" value="1"/>
</dbReference>
<dbReference type="InterPro" id="IPR005119">
    <property type="entry name" value="LysR_subst-bd"/>
</dbReference>
<dbReference type="Gene3D" id="3.40.190.290">
    <property type="match status" value="1"/>
</dbReference>
<keyword evidence="3" id="KW-0238">DNA-binding</keyword>
<dbReference type="PANTHER" id="PTHR30419:SF7">
    <property type="entry name" value="HTH-TYPE TRANSCRIPTIONAL REGULATOR TDCA"/>
    <property type="match status" value="1"/>
</dbReference>
<reference evidence="7 12" key="3">
    <citation type="submission" date="2021-03" db="EMBL/GenBank/DDBJ databases">
        <title>Comparative genomics of Chinese and international isolates of Escherichia albertii: population structure and evolution of virulence and antimicrobial resistance.</title>
        <authorList>
            <person name="Wang H."/>
            <person name="Xiong Y."/>
            <person name="Luo L."/>
        </authorList>
    </citation>
    <scope>NUCLEOTIDE SEQUENCE [LARGE SCALE GENOMIC DNA]</scope>
    <source>
        <strain evidence="7 12">Sample 165</strain>
    </source>
</reference>
<evidence type="ECO:0000313" key="7">
    <source>
        <dbReference type="EMBL" id="QST72588.1"/>
    </source>
</evidence>
<dbReference type="GeneID" id="89519761"/>
<evidence type="ECO:0000256" key="2">
    <source>
        <dbReference type="ARBA" id="ARBA00023015"/>
    </source>
</evidence>
<comment type="similarity">
    <text evidence="1">Belongs to the LysR transcriptional regulatory family.</text>
</comment>
<organism evidence="8 11">
    <name type="scientific">Escherichia albertii</name>
    <dbReference type="NCBI Taxonomy" id="208962"/>
    <lineage>
        <taxon>Bacteria</taxon>
        <taxon>Pseudomonadati</taxon>
        <taxon>Pseudomonadota</taxon>
        <taxon>Gammaproteobacteria</taxon>
        <taxon>Enterobacterales</taxon>
        <taxon>Enterobacteriaceae</taxon>
        <taxon>Escherichia</taxon>
    </lineage>
</organism>
<evidence type="ECO:0000313" key="11">
    <source>
        <dbReference type="Proteomes" id="UP000292187"/>
    </source>
</evidence>
<dbReference type="InterPro" id="IPR000847">
    <property type="entry name" value="LysR_HTH_N"/>
</dbReference>
<dbReference type="PANTHER" id="PTHR30419">
    <property type="entry name" value="HTH-TYPE TRANSCRIPTIONAL REGULATOR YBHD"/>
    <property type="match status" value="1"/>
</dbReference>
<evidence type="ECO:0000256" key="4">
    <source>
        <dbReference type="ARBA" id="ARBA00023163"/>
    </source>
</evidence>
<dbReference type="GO" id="GO:0003700">
    <property type="term" value="F:DNA-binding transcription factor activity"/>
    <property type="evidence" value="ECO:0007669"/>
    <property type="project" value="InterPro"/>
</dbReference>
<dbReference type="GO" id="GO:0005829">
    <property type="term" value="C:cytosol"/>
    <property type="evidence" value="ECO:0007669"/>
    <property type="project" value="TreeGrafter"/>
</dbReference>
<dbReference type="EMBL" id="SIZV01000004">
    <property type="protein sequence ID" value="TBR55439.1"/>
    <property type="molecule type" value="Genomic_DNA"/>
</dbReference>
<sequence>MQELPKTQHFLVFQEVVRCGSIRAASRSLGVTQPAITKTIHDIENYFDTELLIRDNNGVELTEAGKLLLSHSRIILKDISHSVAEMRRLLEHVSPEIAFGYSSLIGFTILPEITKSFLNCYPGAKISIQEGQLSTILPALREGHIDFAIGTVTPDMPIQNMIIHPLFDAEFSFVADKMHPLAQCETLQSLTHARWVLPQTDMGYYQALFELFEHNIVNTDRVVRTDSVITIYNLVEHADFISVLAKAMSTPFNNENFIELPIREHLPLARYALVYPKNRRMSCETEAMIKLIKEHPYHLYRGFNPVI</sequence>
<evidence type="ECO:0000256" key="1">
    <source>
        <dbReference type="ARBA" id="ARBA00009437"/>
    </source>
</evidence>